<dbReference type="PANTHER" id="PTHR43179:SF12">
    <property type="entry name" value="GALACTOFURANOSYLTRANSFERASE GLFT2"/>
    <property type="match status" value="1"/>
</dbReference>
<organism evidence="5 6">
    <name type="scientific">Uliginosibacterium paludis</name>
    <dbReference type="NCBI Taxonomy" id="1615952"/>
    <lineage>
        <taxon>Bacteria</taxon>
        <taxon>Pseudomonadati</taxon>
        <taxon>Pseudomonadota</taxon>
        <taxon>Betaproteobacteria</taxon>
        <taxon>Rhodocyclales</taxon>
        <taxon>Zoogloeaceae</taxon>
        <taxon>Uliginosibacterium</taxon>
    </lineage>
</organism>
<dbReference type="SUPFAM" id="SSF53448">
    <property type="entry name" value="Nucleotide-diphospho-sugar transferases"/>
    <property type="match status" value="1"/>
</dbReference>
<dbReference type="InterPro" id="IPR029044">
    <property type="entry name" value="Nucleotide-diphossugar_trans"/>
</dbReference>
<evidence type="ECO:0000313" key="5">
    <source>
        <dbReference type="EMBL" id="MET1489516.1"/>
    </source>
</evidence>
<dbReference type="InterPro" id="IPR001173">
    <property type="entry name" value="Glyco_trans_2-like"/>
</dbReference>
<keyword evidence="3 5" id="KW-0808">Transferase</keyword>
<dbReference type="EMBL" id="JBEWLZ010000003">
    <property type="protein sequence ID" value="MET1489516.1"/>
    <property type="molecule type" value="Genomic_DNA"/>
</dbReference>
<reference evidence="5 6" key="1">
    <citation type="submission" date="2024-07" db="EMBL/GenBank/DDBJ databases">
        <title>Uliginosibacterium paludis KCTC:42655.</title>
        <authorList>
            <person name="Kim M.K."/>
        </authorList>
    </citation>
    <scope>NUCLEOTIDE SEQUENCE [LARGE SCALE GENOMIC DNA]</scope>
    <source>
        <strain evidence="5 6">KCTC 42655</strain>
    </source>
</reference>
<dbReference type="EC" id="2.4.-.-" evidence="5"/>
<comment type="similarity">
    <text evidence="1">Belongs to the glycosyltransferase 2 family.</text>
</comment>
<sequence length="345" mass="38030">MSSASPFPPASVHVVTVTYGDRWRLLEQTIEAALHEGAGHVTVVDNGAADNTAAQLQRRFDERVSLIRLERNLGSAGGFHAGMREAMRHPHALLCLLDDDNVFTPGALSRMLATHAEGLRTTAADALAVLALRDEHFVAESLSSSDFSGHADAYLGFRILDLPAKILNHLHPARRRAAAVPAMPAELRWAPWGGLLFHRQVPERIGLPRADYVLYNDDIEWSMRLVAAGGRIVLDSRARIEDVDNSGHSAAIYPNVFVSLLCGSSDFRTYYEFRNRCNLEQQQGHYGLMNRLNRAMFWSLLAGCALAWGRLGRLRLLRAAMHDGEGGRMGLSEHHPLPNHRGGAA</sequence>
<feature type="domain" description="Glycosyltransferase 2-like" evidence="4">
    <location>
        <begin position="14"/>
        <end position="117"/>
    </location>
</feature>
<name>A0ABV2CNP0_9RHOO</name>
<evidence type="ECO:0000256" key="2">
    <source>
        <dbReference type="ARBA" id="ARBA00022676"/>
    </source>
</evidence>
<accession>A0ABV2CNP0</accession>
<keyword evidence="6" id="KW-1185">Reference proteome</keyword>
<proteinExistence type="inferred from homology"/>
<evidence type="ECO:0000256" key="1">
    <source>
        <dbReference type="ARBA" id="ARBA00006739"/>
    </source>
</evidence>
<evidence type="ECO:0000256" key="3">
    <source>
        <dbReference type="ARBA" id="ARBA00022679"/>
    </source>
</evidence>
<dbReference type="GO" id="GO:0016757">
    <property type="term" value="F:glycosyltransferase activity"/>
    <property type="evidence" value="ECO:0007669"/>
    <property type="project" value="UniProtKB-KW"/>
</dbReference>
<dbReference type="Gene3D" id="3.90.550.10">
    <property type="entry name" value="Spore Coat Polysaccharide Biosynthesis Protein SpsA, Chain A"/>
    <property type="match status" value="1"/>
</dbReference>
<dbReference type="RefSeq" id="WP_345925339.1">
    <property type="nucleotide sequence ID" value="NZ_JBDIVF010000002.1"/>
</dbReference>
<keyword evidence="2 5" id="KW-0328">Glycosyltransferase</keyword>
<protein>
    <submittedName>
        <fullName evidence="5">Glycosyltransferase</fullName>
        <ecNumber evidence="5">2.4.-.-</ecNumber>
    </submittedName>
</protein>
<dbReference type="Pfam" id="PF00535">
    <property type="entry name" value="Glycos_transf_2"/>
    <property type="match status" value="1"/>
</dbReference>
<dbReference type="PANTHER" id="PTHR43179">
    <property type="entry name" value="RHAMNOSYLTRANSFERASE WBBL"/>
    <property type="match status" value="1"/>
</dbReference>
<evidence type="ECO:0000313" key="6">
    <source>
        <dbReference type="Proteomes" id="UP001548590"/>
    </source>
</evidence>
<comment type="caution">
    <text evidence="5">The sequence shown here is derived from an EMBL/GenBank/DDBJ whole genome shotgun (WGS) entry which is preliminary data.</text>
</comment>
<gene>
    <name evidence="5" type="ORF">ABVT11_06725</name>
</gene>
<evidence type="ECO:0000259" key="4">
    <source>
        <dbReference type="Pfam" id="PF00535"/>
    </source>
</evidence>
<dbReference type="Proteomes" id="UP001548590">
    <property type="component" value="Unassembled WGS sequence"/>
</dbReference>